<organism evidence="3">
    <name type="scientific">marine sediment metagenome</name>
    <dbReference type="NCBI Taxonomy" id="412755"/>
    <lineage>
        <taxon>unclassified sequences</taxon>
        <taxon>metagenomes</taxon>
        <taxon>ecological metagenomes</taxon>
    </lineage>
</organism>
<dbReference type="GO" id="GO:0003855">
    <property type="term" value="F:3-dehydroquinate dehydratase activity"/>
    <property type="evidence" value="ECO:0007669"/>
    <property type="project" value="UniProtKB-EC"/>
</dbReference>
<dbReference type="InterPro" id="IPR036441">
    <property type="entry name" value="DHquinase_II_sf"/>
</dbReference>
<dbReference type="PANTHER" id="PTHR21272">
    <property type="entry name" value="CATABOLIC 3-DEHYDROQUINASE"/>
    <property type="match status" value="1"/>
</dbReference>
<dbReference type="GO" id="GO:0019631">
    <property type="term" value="P:quinate catabolic process"/>
    <property type="evidence" value="ECO:0007669"/>
    <property type="project" value="TreeGrafter"/>
</dbReference>
<feature type="non-terminal residue" evidence="3">
    <location>
        <position position="1"/>
    </location>
</feature>
<dbReference type="PANTHER" id="PTHR21272:SF3">
    <property type="entry name" value="CATABOLIC 3-DEHYDROQUINASE"/>
    <property type="match status" value="1"/>
</dbReference>
<dbReference type="EMBL" id="BARS01051093">
    <property type="protein sequence ID" value="GAG53194.1"/>
    <property type="molecule type" value="Genomic_DNA"/>
</dbReference>
<dbReference type="SUPFAM" id="SSF52304">
    <property type="entry name" value="Type II 3-dehydroquinate dehydratase"/>
    <property type="match status" value="1"/>
</dbReference>
<dbReference type="Pfam" id="PF01220">
    <property type="entry name" value="DHquinase_II"/>
    <property type="match status" value="1"/>
</dbReference>
<keyword evidence="2" id="KW-0456">Lyase</keyword>
<name>X0YBI3_9ZZZZ</name>
<protein>
    <recommendedName>
        <fullName evidence="1">3-dehydroquinate dehydratase</fullName>
        <ecNumber evidence="1">4.2.1.10</ecNumber>
    </recommendedName>
</protein>
<dbReference type="Gene3D" id="3.40.50.9100">
    <property type="entry name" value="Dehydroquinase, class II"/>
    <property type="match status" value="1"/>
</dbReference>
<gene>
    <name evidence="3" type="ORF">S01H1_76157</name>
</gene>
<evidence type="ECO:0000256" key="2">
    <source>
        <dbReference type="ARBA" id="ARBA00023239"/>
    </source>
</evidence>
<evidence type="ECO:0000313" key="3">
    <source>
        <dbReference type="EMBL" id="GAG53194.1"/>
    </source>
</evidence>
<sequence length="45" mass="4935">SNILAREDFRHRSLIAPACSGVISGFGWRSYTLALRALSDIIKTA</sequence>
<dbReference type="InterPro" id="IPR001874">
    <property type="entry name" value="DHquinase_II"/>
</dbReference>
<proteinExistence type="predicted"/>
<evidence type="ECO:0000256" key="1">
    <source>
        <dbReference type="ARBA" id="ARBA00012060"/>
    </source>
</evidence>
<comment type="caution">
    <text evidence="3">The sequence shown here is derived from an EMBL/GenBank/DDBJ whole genome shotgun (WGS) entry which is preliminary data.</text>
</comment>
<accession>X0YBI3</accession>
<dbReference type="AlphaFoldDB" id="X0YBI3"/>
<dbReference type="EC" id="4.2.1.10" evidence="1"/>
<reference evidence="3" key="1">
    <citation type="journal article" date="2014" name="Front. Microbiol.">
        <title>High frequency of phylogenetically diverse reductive dehalogenase-homologous genes in deep subseafloor sedimentary metagenomes.</title>
        <authorList>
            <person name="Kawai M."/>
            <person name="Futagami T."/>
            <person name="Toyoda A."/>
            <person name="Takaki Y."/>
            <person name="Nishi S."/>
            <person name="Hori S."/>
            <person name="Arai W."/>
            <person name="Tsubouchi T."/>
            <person name="Morono Y."/>
            <person name="Uchiyama I."/>
            <person name="Ito T."/>
            <person name="Fujiyama A."/>
            <person name="Inagaki F."/>
            <person name="Takami H."/>
        </authorList>
    </citation>
    <scope>NUCLEOTIDE SEQUENCE</scope>
    <source>
        <strain evidence="3">Expedition CK06-06</strain>
    </source>
</reference>